<comment type="caution">
    <text evidence="2">The sequence shown here is derived from an EMBL/GenBank/DDBJ whole genome shotgun (WGS) entry which is preliminary data.</text>
</comment>
<name>A0A2C6L4J2_9APIC</name>
<feature type="compositionally biased region" description="Polar residues" evidence="1">
    <location>
        <begin position="65"/>
        <end position="78"/>
    </location>
</feature>
<dbReference type="Proteomes" id="UP000221165">
    <property type="component" value="Unassembled WGS sequence"/>
</dbReference>
<feature type="compositionally biased region" description="Basic and acidic residues" evidence="1">
    <location>
        <begin position="1123"/>
        <end position="1136"/>
    </location>
</feature>
<dbReference type="GeneID" id="94427113"/>
<feature type="compositionally biased region" description="Low complexity" evidence="1">
    <location>
        <begin position="39"/>
        <end position="60"/>
    </location>
</feature>
<feature type="compositionally biased region" description="Polar residues" evidence="1">
    <location>
        <begin position="1591"/>
        <end position="1600"/>
    </location>
</feature>
<evidence type="ECO:0000256" key="1">
    <source>
        <dbReference type="SAM" id="MobiDB-lite"/>
    </source>
</evidence>
<proteinExistence type="predicted"/>
<gene>
    <name evidence="2" type="ORF">CSUI_003707</name>
</gene>
<feature type="region of interest" description="Disordered" evidence="1">
    <location>
        <begin position="1"/>
        <end position="143"/>
    </location>
</feature>
<evidence type="ECO:0000313" key="3">
    <source>
        <dbReference type="Proteomes" id="UP000221165"/>
    </source>
</evidence>
<feature type="region of interest" description="Disordered" evidence="1">
    <location>
        <begin position="867"/>
        <end position="924"/>
    </location>
</feature>
<feature type="compositionally biased region" description="Low complexity" evidence="1">
    <location>
        <begin position="1627"/>
        <end position="1641"/>
    </location>
</feature>
<organism evidence="2 3">
    <name type="scientific">Cystoisospora suis</name>
    <dbReference type="NCBI Taxonomy" id="483139"/>
    <lineage>
        <taxon>Eukaryota</taxon>
        <taxon>Sar</taxon>
        <taxon>Alveolata</taxon>
        <taxon>Apicomplexa</taxon>
        <taxon>Conoidasida</taxon>
        <taxon>Coccidia</taxon>
        <taxon>Eucoccidiorida</taxon>
        <taxon>Eimeriorina</taxon>
        <taxon>Sarcocystidae</taxon>
        <taxon>Cystoisospora</taxon>
    </lineage>
</organism>
<dbReference type="OrthoDB" id="330985at2759"/>
<feature type="region of interest" description="Disordered" evidence="1">
    <location>
        <begin position="1551"/>
        <end position="1694"/>
    </location>
</feature>
<feature type="compositionally biased region" description="Basic and acidic residues" evidence="1">
    <location>
        <begin position="910"/>
        <end position="924"/>
    </location>
</feature>
<feature type="region of interest" description="Disordered" evidence="1">
    <location>
        <begin position="574"/>
        <end position="620"/>
    </location>
</feature>
<dbReference type="RefSeq" id="XP_067924123.1">
    <property type="nucleotide sequence ID" value="XM_068063902.1"/>
</dbReference>
<feature type="region of interest" description="Disordered" evidence="1">
    <location>
        <begin position="469"/>
        <end position="506"/>
    </location>
</feature>
<feature type="region of interest" description="Disordered" evidence="1">
    <location>
        <begin position="639"/>
        <end position="715"/>
    </location>
</feature>
<keyword evidence="3" id="KW-1185">Reference proteome</keyword>
<feature type="compositionally biased region" description="Basic and acidic residues" evidence="1">
    <location>
        <begin position="1445"/>
        <end position="1471"/>
    </location>
</feature>
<feature type="region of interest" description="Disordered" evidence="1">
    <location>
        <begin position="1063"/>
        <end position="1156"/>
    </location>
</feature>
<protein>
    <submittedName>
        <fullName evidence="2">Uncharacterized protein</fullName>
    </submittedName>
</protein>
<feature type="region of interest" description="Disordered" evidence="1">
    <location>
        <begin position="230"/>
        <end position="252"/>
    </location>
</feature>
<feature type="compositionally biased region" description="Polar residues" evidence="1">
    <location>
        <begin position="494"/>
        <end position="506"/>
    </location>
</feature>
<feature type="compositionally biased region" description="Low complexity" evidence="1">
    <location>
        <begin position="1660"/>
        <end position="1677"/>
    </location>
</feature>
<dbReference type="VEuPathDB" id="ToxoDB:CSUI_003707"/>
<sequence>MDSEFPPPLTEGVSSLTHLPSLAARQDGLAPSSREHDSGSPSGAASSSPSSAGASCSLPAIAASSVDSVSNIPRTNAAGSRPPVTDHAGRGVTSPPLGSEAPAQSVAHAHRSLQQSGDSRTRLHSSLCEESPATQPISGRRVEPPSCLDLPGVAAVPKCSASSSISAPGPCRPSVTCSLPGVAPQSLPRSCSLSAGIPGSSVDPVTTVQSCPLPVTLAPVLPSQWAGKLFPSPGTSSSPPSPEGLSSSLSSQNAQLPLHNATVATSSVVPHAFAATGPCTSNVSHSIHVPLHITQAMSLQQALAPHQSIAFRNQQSLLSELQLRLQAQSACLGGRQGPQITVQLNNQAPQGPLDTSPASRQLKKADVLAGGLSEGSQLFLAGKRGSTTPVPSLEPSLATQRAAVVVRGGQGSGIHQCLSPDGVTLPRTNGTPRQSTVVAQSVAGPAGAGNPFFQWQLAQRTAAAFASAGNDASDRSTTELPSEVASRRVGSDEVTPTSTAVAGDSTTQTRCDSIDMSTSTNACSGASAFEGLKQAGASVSPRTAPGTLSFLSSVQCADESGHLRSLTSTLRCRGNSVDEEGRTHKTTRASSSRNREDLFPGPKDGLHAHAPSVSSSTGVLHSPPAGTSVLLAATTVGGKVSGPHRVKQKDDESLPSNGGSLIRPQVTQSGRVIKPRPPVVLPEDSAKKYPVKNRLRRGSGSLDSGGTASRPNRQNTLAKAGRISCRAQGGLPVKGNLVGAAPLAGVLSDIHGAPGIAQGRVVDGLALPSFETLVQLQQRVQEQLLLRQEAETEQQVQCLEALSARQKGNATSIESMQLRDFMIWPPGTAMSSIGTRKVRLFACKNRQAPVYLPRRVDVSSVTRLIKSDSEGNDISGQDERSGGSPTLSASGEGGQGSREEQASVKKRRLHESVGNKDGRELSGDECGKTWCSAFTSPPPSCAYLESMSASGFLVHWYTRQHVAARLYSQVRQIEQVRRRLESHLSGACDLHTNLFYFSLFPEAFSNAHFHRNLGFFPQYAVLPSVARQAGLRPLSTYRDLSSSTALVAELKLRAKLQHAHEVQLRESQEAVPGGSVEAKRGCGSEEPEPLGDNLPLTGDSPQETRPQMRRSSDQAEGGVQAPREIHTDDFVERRGESNNSNQEAKPDVDTAGEGQKIPGSLQCADSAPCTTACCPGAEEESKIEAPSQSAAQTNALRKDSRACEKDGCANEGGSTCAGAQAWTSENERRSETSLIEARYLPALPRLGLSRADMELIASEIKLAQELLLSVGSVQMEQAQHGSTQERKLDELPWLVLSLPAWFESIQQSQHHEVLAVMTARRLFSPEAWEGRDKRSFRSVIPFAARALLATAICRLEHFIASLQQELAVSVASLQLLKSSLLVVQQIENHYAPAVYATPQHVLACLYHRGGYGGIGSTSLSWTADSGKKTGCRNLVRGGSVFRDDEARDTRVDETRERPESSENSATHDKCGGTEQATGSRDGWNDGTAEQDKETEEGKMISGLNFRPAPRWEAGIRLGPPVLLSDFSAYVEAFEDYLPVFMAAPLPQLSETAAEGDNEKSTDIGESPMNLAAGRQSKKKRVGTDTHGHPGTSRQDASPASTRKRKTGPAAGTVKTSRGASRCRGRSSRGSAKLTPRSSRGGARVGRGRESPTRAKKFTRAPASRSSSALSPSSMSCPGVSPAVHGPSGVDNTFGACLSPQQSHLTPAVFSSPECSSVLDCDARKAGRSVDS</sequence>
<feature type="compositionally biased region" description="Low complexity" evidence="1">
    <location>
        <begin position="231"/>
        <end position="251"/>
    </location>
</feature>
<feature type="region of interest" description="Disordered" evidence="1">
    <location>
        <begin position="1445"/>
        <end position="1501"/>
    </location>
</feature>
<evidence type="ECO:0000313" key="2">
    <source>
        <dbReference type="EMBL" id="PHJ22446.1"/>
    </source>
</evidence>
<accession>A0A2C6L4J2</accession>
<dbReference type="EMBL" id="MIGC01001670">
    <property type="protein sequence ID" value="PHJ22446.1"/>
    <property type="molecule type" value="Genomic_DNA"/>
</dbReference>
<reference evidence="2 3" key="1">
    <citation type="journal article" date="2017" name="Int. J. Parasitol.">
        <title>The genome of the protozoan parasite Cystoisospora suis and a reverse vaccinology approach to identify vaccine candidates.</title>
        <authorList>
            <person name="Palmieri N."/>
            <person name="Shrestha A."/>
            <person name="Ruttkowski B."/>
            <person name="Beck T."/>
            <person name="Vogl C."/>
            <person name="Tomley F."/>
            <person name="Blake D.P."/>
            <person name="Joachim A."/>
        </authorList>
    </citation>
    <scope>NUCLEOTIDE SEQUENCE [LARGE SCALE GENOMIC DNA]</scope>
    <source>
        <strain evidence="2 3">Wien I</strain>
    </source>
</reference>
<feature type="compositionally biased region" description="Polar residues" evidence="1">
    <location>
        <begin position="654"/>
        <end position="670"/>
    </location>
</feature>
<feature type="compositionally biased region" description="Basic and acidic residues" evidence="1">
    <location>
        <begin position="1489"/>
        <end position="1498"/>
    </location>
</feature>